<dbReference type="Proteomes" id="UP000024942">
    <property type="component" value="Unassembled WGS sequence"/>
</dbReference>
<keyword evidence="1" id="KW-0472">Membrane</keyword>
<feature type="transmembrane region" description="Helical" evidence="1">
    <location>
        <begin position="43"/>
        <end position="60"/>
    </location>
</feature>
<sequence>MRDEDTYADLTALFASEDRALEAKPFTDGVMGRVRAQGRMRKLLLAVTGVAGALVAASQLPKLLADTVGLDTSITTSIVQAQTDMTALASANPLWLGVAAVVGLSLLAVAAMERV</sequence>
<comment type="caution">
    <text evidence="2">The sequence shown here is derived from an EMBL/GenBank/DDBJ whole genome shotgun (WGS) entry which is preliminary data.</text>
</comment>
<dbReference type="AlphaFoldDB" id="A0A059G7W1"/>
<keyword evidence="1" id="KW-0812">Transmembrane</keyword>
<dbReference type="RefSeq" id="WP_035537386.1">
    <property type="nucleotide sequence ID" value="NZ_ARYL01000010.1"/>
</dbReference>
<keyword evidence="3" id="KW-1185">Reference proteome</keyword>
<reference evidence="2 3" key="1">
    <citation type="journal article" date="2014" name="Antonie Van Leeuwenhoek">
        <title>Hyphomonas beringensis sp. nov. and Hyphomonas chukchiensis sp. nov., isolated from surface seawater of the Bering Sea and Chukchi Sea.</title>
        <authorList>
            <person name="Li C."/>
            <person name="Lai Q."/>
            <person name="Li G."/>
            <person name="Dong C."/>
            <person name="Wang J."/>
            <person name="Liao Y."/>
            <person name="Shao Z."/>
        </authorList>
    </citation>
    <scope>NUCLEOTIDE SEQUENCE [LARGE SCALE GENOMIC DNA]</scope>
    <source>
        <strain evidence="2 3">SCH89</strain>
    </source>
</reference>
<dbReference type="OrthoDB" id="7620065at2"/>
<organism evidence="2 3">
    <name type="scientific">Hyphomonas oceanitis SCH89</name>
    <dbReference type="NCBI Taxonomy" id="1280953"/>
    <lineage>
        <taxon>Bacteria</taxon>
        <taxon>Pseudomonadati</taxon>
        <taxon>Pseudomonadota</taxon>
        <taxon>Alphaproteobacteria</taxon>
        <taxon>Hyphomonadales</taxon>
        <taxon>Hyphomonadaceae</taxon>
        <taxon>Hyphomonas</taxon>
    </lineage>
</organism>
<evidence type="ECO:0000313" key="2">
    <source>
        <dbReference type="EMBL" id="KDA02907.1"/>
    </source>
</evidence>
<proteinExistence type="predicted"/>
<dbReference type="PATRIC" id="fig|1280953.3.peg.1652"/>
<dbReference type="EMBL" id="ARYL01000010">
    <property type="protein sequence ID" value="KDA02907.1"/>
    <property type="molecule type" value="Genomic_DNA"/>
</dbReference>
<gene>
    <name evidence="2" type="ORF">HOC_08177</name>
</gene>
<name>A0A059G7W1_9PROT</name>
<dbReference type="STRING" id="1280953.HOC_08177"/>
<feature type="transmembrane region" description="Helical" evidence="1">
    <location>
        <begin position="94"/>
        <end position="112"/>
    </location>
</feature>
<accession>A0A059G7W1</accession>
<evidence type="ECO:0000256" key="1">
    <source>
        <dbReference type="SAM" id="Phobius"/>
    </source>
</evidence>
<keyword evidence="1" id="KW-1133">Transmembrane helix</keyword>
<evidence type="ECO:0000313" key="3">
    <source>
        <dbReference type="Proteomes" id="UP000024942"/>
    </source>
</evidence>
<protein>
    <submittedName>
        <fullName evidence="2">Uncharacterized protein</fullName>
    </submittedName>
</protein>